<accession>A6HS44</accession>
<protein>
    <submittedName>
        <fullName evidence="1">RCG60189</fullName>
    </submittedName>
</protein>
<organism evidence="1 2">
    <name type="scientific">Rattus norvegicus</name>
    <name type="common">Rat</name>
    <dbReference type="NCBI Taxonomy" id="10116"/>
    <lineage>
        <taxon>Eukaryota</taxon>
        <taxon>Metazoa</taxon>
        <taxon>Chordata</taxon>
        <taxon>Craniata</taxon>
        <taxon>Vertebrata</taxon>
        <taxon>Euteleostomi</taxon>
        <taxon>Mammalia</taxon>
        <taxon>Eutheria</taxon>
        <taxon>Euarchontoglires</taxon>
        <taxon>Glires</taxon>
        <taxon>Rodentia</taxon>
        <taxon>Myomorpha</taxon>
        <taxon>Muroidea</taxon>
        <taxon>Muridae</taxon>
        <taxon>Murinae</taxon>
        <taxon>Rattus</taxon>
    </lineage>
</organism>
<dbReference type="Proteomes" id="UP000234681">
    <property type="component" value="Chromosome 7"/>
</dbReference>
<proteinExistence type="predicted"/>
<sequence>MTGLRTSSFHSSQPLWLSDKGYVSKEFAGPESFVCTLTSLPALSCLLSCGTEAFADAKPTVGDDKMAQRVKSL</sequence>
<dbReference type="EMBL" id="CH473950">
    <property type="protein sequence ID" value="EDM16028.1"/>
    <property type="molecule type" value="Genomic_DNA"/>
</dbReference>
<gene>
    <name evidence="1" type="ORF">rCG_60189</name>
</gene>
<evidence type="ECO:0000313" key="1">
    <source>
        <dbReference type="EMBL" id="EDM16028.1"/>
    </source>
</evidence>
<reference evidence="1 2" key="1">
    <citation type="submission" date="2005-09" db="EMBL/GenBank/DDBJ databases">
        <authorList>
            <person name="Mural R.J."/>
            <person name="Li P.W."/>
            <person name="Adams M.D."/>
            <person name="Amanatides P.G."/>
            <person name="Baden-Tillson H."/>
            <person name="Barnstead M."/>
            <person name="Chin S.H."/>
            <person name="Dew I."/>
            <person name="Evans C.A."/>
            <person name="Ferriera S."/>
            <person name="Flanigan M."/>
            <person name="Fosler C."/>
            <person name="Glodek A."/>
            <person name="Gu Z."/>
            <person name="Holt R.A."/>
            <person name="Jennings D."/>
            <person name="Kraft C.L."/>
            <person name="Lu F."/>
            <person name="Nguyen T."/>
            <person name="Nusskern D.R."/>
            <person name="Pfannkoch C.M."/>
            <person name="Sitter C."/>
            <person name="Sutton G.G."/>
            <person name="Venter J.C."/>
            <person name="Wang Z."/>
            <person name="Woodage T."/>
            <person name="Zheng X.H."/>
            <person name="Zhong F."/>
        </authorList>
    </citation>
    <scope>NUCLEOTIDE SEQUENCE [LARGE SCALE GENOMIC DNA]</scope>
    <source>
        <strain>BN</strain>
        <strain evidence="2">Sprague-Dawley</strain>
    </source>
</reference>
<dbReference type="AlphaFoldDB" id="A6HS44"/>
<name>A6HS44_RAT</name>
<evidence type="ECO:0000313" key="2">
    <source>
        <dbReference type="Proteomes" id="UP000234681"/>
    </source>
</evidence>